<evidence type="ECO:0000256" key="1">
    <source>
        <dbReference type="SAM" id="MobiDB-lite"/>
    </source>
</evidence>
<evidence type="ECO:0000313" key="3">
    <source>
        <dbReference type="Proteomes" id="UP001221757"/>
    </source>
</evidence>
<dbReference type="EMBL" id="JARKIE010000472">
    <property type="protein sequence ID" value="KAJ7635429.1"/>
    <property type="molecule type" value="Genomic_DNA"/>
</dbReference>
<sequence>MSIENSNSDQPGPANTRQGGQRNATGLIAEHRHALLDTRDFGDGMREPRAVSAAARRIGLRTESGERAIDVAVLGNQVRGVALSALARVGGTLPGIRAQIYMETKVSRKKEAWDSGRHGTNKDIEQRRVHRVPARARLMHTFFDMPVV</sequence>
<name>A0AAD7C0F5_MYCRO</name>
<dbReference type="AlphaFoldDB" id="A0AAD7C0F5"/>
<organism evidence="2 3">
    <name type="scientific">Mycena rosella</name>
    <name type="common">Pink bonnet</name>
    <name type="synonym">Agaricus rosellus</name>
    <dbReference type="NCBI Taxonomy" id="1033263"/>
    <lineage>
        <taxon>Eukaryota</taxon>
        <taxon>Fungi</taxon>
        <taxon>Dikarya</taxon>
        <taxon>Basidiomycota</taxon>
        <taxon>Agaricomycotina</taxon>
        <taxon>Agaricomycetes</taxon>
        <taxon>Agaricomycetidae</taxon>
        <taxon>Agaricales</taxon>
        <taxon>Marasmiineae</taxon>
        <taxon>Mycenaceae</taxon>
        <taxon>Mycena</taxon>
    </lineage>
</organism>
<accession>A0AAD7C0F5</accession>
<comment type="caution">
    <text evidence="2">The sequence shown here is derived from an EMBL/GenBank/DDBJ whole genome shotgun (WGS) entry which is preliminary data.</text>
</comment>
<proteinExistence type="predicted"/>
<dbReference type="Proteomes" id="UP001221757">
    <property type="component" value="Unassembled WGS sequence"/>
</dbReference>
<evidence type="ECO:0000313" key="2">
    <source>
        <dbReference type="EMBL" id="KAJ7635429.1"/>
    </source>
</evidence>
<reference evidence="2" key="1">
    <citation type="submission" date="2023-03" db="EMBL/GenBank/DDBJ databases">
        <title>Massive genome expansion in bonnet fungi (Mycena s.s.) driven by repeated elements and novel gene families across ecological guilds.</title>
        <authorList>
            <consortium name="Lawrence Berkeley National Laboratory"/>
            <person name="Harder C.B."/>
            <person name="Miyauchi S."/>
            <person name="Viragh M."/>
            <person name="Kuo A."/>
            <person name="Thoen E."/>
            <person name="Andreopoulos B."/>
            <person name="Lu D."/>
            <person name="Skrede I."/>
            <person name="Drula E."/>
            <person name="Henrissat B."/>
            <person name="Morin E."/>
            <person name="Kohler A."/>
            <person name="Barry K."/>
            <person name="LaButti K."/>
            <person name="Morin E."/>
            <person name="Salamov A."/>
            <person name="Lipzen A."/>
            <person name="Mereny Z."/>
            <person name="Hegedus B."/>
            <person name="Baldrian P."/>
            <person name="Stursova M."/>
            <person name="Weitz H."/>
            <person name="Taylor A."/>
            <person name="Grigoriev I.V."/>
            <person name="Nagy L.G."/>
            <person name="Martin F."/>
            <person name="Kauserud H."/>
        </authorList>
    </citation>
    <scope>NUCLEOTIDE SEQUENCE</scope>
    <source>
        <strain evidence="2">CBHHK067</strain>
    </source>
</reference>
<feature type="region of interest" description="Disordered" evidence="1">
    <location>
        <begin position="1"/>
        <end position="21"/>
    </location>
</feature>
<protein>
    <submittedName>
        <fullName evidence="2">Uncharacterized protein</fullName>
    </submittedName>
</protein>
<gene>
    <name evidence="2" type="ORF">B0H17DRAFT_1149703</name>
</gene>
<keyword evidence="3" id="KW-1185">Reference proteome</keyword>